<dbReference type="EMBL" id="JADGJQ010000048">
    <property type="protein sequence ID" value="KAJ3175767.1"/>
    <property type="molecule type" value="Genomic_DNA"/>
</dbReference>
<organism evidence="9 10">
    <name type="scientific">Geranomyces variabilis</name>
    <dbReference type="NCBI Taxonomy" id="109894"/>
    <lineage>
        <taxon>Eukaryota</taxon>
        <taxon>Fungi</taxon>
        <taxon>Fungi incertae sedis</taxon>
        <taxon>Chytridiomycota</taxon>
        <taxon>Chytridiomycota incertae sedis</taxon>
        <taxon>Chytridiomycetes</taxon>
        <taxon>Spizellomycetales</taxon>
        <taxon>Powellomycetaceae</taxon>
        <taxon>Geranomyces</taxon>
    </lineage>
</organism>
<accession>A0AAD5TG85</accession>
<dbReference type="GO" id="GO:0005049">
    <property type="term" value="F:nuclear export signal receptor activity"/>
    <property type="evidence" value="ECO:0007669"/>
    <property type="project" value="InterPro"/>
</dbReference>
<evidence type="ECO:0000256" key="8">
    <source>
        <dbReference type="ARBA" id="ARBA00040444"/>
    </source>
</evidence>
<keyword evidence="7" id="KW-0539">Nucleus</keyword>
<keyword evidence="5" id="KW-0963">Cytoplasm</keyword>
<reference evidence="9" key="1">
    <citation type="submission" date="2020-05" db="EMBL/GenBank/DDBJ databases">
        <title>Phylogenomic resolution of chytrid fungi.</title>
        <authorList>
            <person name="Stajich J.E."/>
            <person name="Amses K."/>
            <person name="Simmons R."/>
            <person name="Seto K."/>
            <person name="Myers J."/>
            <person name="Bonds A."/>
            <person name="Quandt C.A."/>
            <person name="Barry K."/>
            <person name="Liu P."/>
            <person name="Grigoriev I."/>
            <person name="Longcore J.E."/>
            <person name="James T.Y."/>
        </authorList>
    </citation>
    <scope>NUCLEOTIDE SEQUENCE</scope>
    <source>
        <strain evidence="9">JEL0379</strain>
    </source>
</reference>
<keyword evidence="6" id="KW-0653">Protein transport</keyword>
<comment type="subcellular location">
    <subcellularLocation>
        <location evidence="2">Cytoplasm</location>
    </subcellularLocation>
    <subcellularLocation>
        <location evidence="1">Nucleus</location>
    </subcellularLocation>
</comment>
<gene>
    <name evidence="9" type="primary">XPO4</name>
    <name evidence="9" type="ORF">HDU87_005760</name>
</gene>
<keyword evidence="10" id="KW-1185">Reference proteome</keyword>
<dbReference type="InterPro" id="IPR016024">
    <property type="entry name" value="ARM-type_fold"/>
</dbReference>
<evidence type="ECO:0000256" key="6">
    <source>
        <dbReference type="ARBA" id="ARBA00022927"/>
    </source>
</evidence>
<dbReference type="Proteomes" id="UP001212152">
    <property type="component" value="Unassembled WGS sequence"/>
</dbReference>
<dbReference type="InterPro" id="IPR044189">
    <property type="entry name" value="XPO4/7-like"/>
</dbReference>
<evidence type="ECO:0000256" key="2">
    <source>
        <dbReference type="ARBA" id="ARBA00004496"/>
    </source>
</evidence>
<evidence type="ECO:0000256" key="4">
    <source>
        <dbReference type="ARBA" id="ARBA00022448"/>
    </source>
</evidence>
<dbReference type="Gene3D" id="1.25.10.10">
    <property type="entry name" value="Leucine-rich Repeat Variant"/>
    <property type="match status" value="2"/>
</dbReference>
<proteinExistence type="inferred from homology"/>
<dbReference type="GO" id="GO:0006611">
    <property type="term" value="P:protein export from nucleus"/>
    <property type="evidence" value="ECO:0007669"/>
    <property type="project" value="TreeGrafter"/>
</dbReference>
<evidence type="ECO:0000256" key="1">
    <source>
        <dbReference type="ARBA" id="ARBA00004123"/>
    </source>
</evidence>
<dbReference type="GO" id="GO:0005643">
    <property type="term" value="C:nuclear pore"/>
    <property type="evidence" value="ECO:0007669"/>
    <property type="project" value="TreeGrafter"/>
</dbReference>
<dbReference type="PANTHER" id="PTHR12596">
    <property type="entry name" value="EXPORTIN 4,7-RELATED"/>
    <property type="match status" value="1"/>
</dbReference>
<evidence type="ECO:0000313" key="10">
    <source>
        <dbReference type="Proteomes" id="UP001212152"/>
    </source>
</evidence>
<evidence type="ECO:0000313" key="9">
    <source>
        <dbReference type="EMBL" id="KAJ3175767.1"/>
    </source>
</evidence>
<evidence type="ECO:0000256" key="5">
    <source>
        <dbReference type="ARBA" id="ARBA00022490"/>
    </source>
</evidence>
<dbReference type="SUPFAM" id="SSF48371">
    <property type="entry name" value="ARM repeat"/>
    <property type="match status" value="1"/>
</dbReference>
<dbReference type="PANTHER" id="PTHR12596:SF1">
    <property type="entry name" value="EXPORTIN-4"/>
    <property type="match status" value="1"/>
</dbReference>
<keyword evidence="4" id="KW-0813">Transport</keyword>
<name>A0AAD5TG85_9FUNG</name>
<protein>
    <recommendedName>
        <fullName evidence="8">Exportin-4</fullName>
    </recommendedName>
</protein>
<sequence length="1158" mass="130254">MDLPAVHAQFEQACLIFSQPATRKEGERIITRFRSTPNILPACKYIIEHTQKDDVTFHAVMALKEAVVREYSLHPRADIHAFRDWLLQFVSSRVEQMPGFLVSTICHAVAVIFKRGCLDESPQEKEAFFKGITAMVNGAMNERQVALSVFSALVDEFSSDRASAVGLPYNFHVKSRKTFEEGELPPVFLIVVQILQHLMSTGTAMRDEKDVHLLTTCMEVLSKCLSWEFVSADDNPLLGSLAPNSNYRARARHLGSFPTSWRDLLIRADFIDMFFQLYHMIPDKTWRLAEKVRTCLIQLAGVHGAVFQTTDQEGRIVEDDMVQRSYIGRLLQNYLKLVEGFMASDPFNSVNECSDELVCITSMATKIIQTYRLRVIAAVPEFLPFLNELGKLNTACYAIKGEDEDFWETGAHEEGDELLDLWAQLIEQAEDYAEEQVALRSTGHNQQDFDLPQLNQFLTVVAYHIFETYVNMRLEAAKHSIDDEDLGEEMTDDYMYEEQLVAVGIIARMDPEKCLGKLQQLINDRLAHVQAIFNGNNPQTNAMPYLSEHLHWLALFTGHILAHPSRGEIPEIPRAIMAMSARCSESGDLAVSLATTLMNVLDVVSVDADSPKLEFCSPLLTETLLWFVERWSESYLFVQTGSPTLDRAFAPQFGGPHVLDFVLRVIQETFVIWHGEEDLLMQIVNIMNTYSKREAIRNSLLTSDKFETLIGYFLGNLDRLPAGVHSPLIESITTIASKCTDVAVKTHFFTRLTEALEQRLISVLHNPHFSQKYQDSEIIQHIVGTMELYSGFVVAADETNTKQIYAAVSKYFDSFVQLLDLYRNHTDVEKYILQIFANLIRCQSFEELTEADCDKLYAAVMALLKTYAKNTAGRVRMIRASDDEEAVEDLSCIFDILAQLMASQYEGMTWEETLAKRKSRSGTANPGQPGSTGPDVAEVVFYGVGVVAPLVTDQMLQFPELCKDYITLVGNMVRYFPDRLSALPPTLLAGLIQALDFGMHNVMVEVARSAFEAMTTLALFAWDEGAHPVGVSLDFLCPHLDKLLTKTLSMFLFMEFDSGLMDSGGEALFALTLARPQTYTAMVHHLVQQQPAPVFAQRLEAALLGLHGSIAQTLQTPGNADRLRAARSEGLVAGPWLGPYRKRLESALMDVRGFLRVK</sequence>
<dbReference type="InterPro" id="IPR011989">
    <property type="entry name" value="ARM-like"/>
</dbReference>
<dbReference type="AlphaFoldDB" id="A0AAD5TG85"/>
<evidence type="ECO:0000256" key="3">
    <source>
        <dbReference type="ARBA" id="ARBA00009466"/>
    </source>
</evidence>
<comment type="caution">
    <text evidence="9">The sequence shown here is derived from an EMBL/GenBank/DDBJ whole genome shotgun (WGS) entry which is preliminary data.</text>
</comment>
<dbReference type="GO" id="GO:0005737">
    <property type="term" value="C:cytoplasm"/>
    <property type="evidence" value="ECO:0007669"/>
    <property type="project" value="UniProtKB-SubCell"/>
</dbReference>
<evidence type="ECO:0000256" key="7">
    <source>
        <dbReference type="ARBA" id="ARBA00023242"/>
    </source>
</evidence>
<comment type="similarity">
    <text evidence="3">Belongs to the exportin family.</text>
</comment>